<name>A0AAV4PZ75_9ARAC</name>
<dbReference type="Pfam" id="PF00096">
    <property type="entry name" value="zf-C2H2"/>
    <property type="match status" value="2"/>
</dbReference>
<accession>A0AAV4PZ75</accession>
<dbReference type="PANTHER" id="PTHR24409">
    <property type="entry name" value="ZINC FINGER PROTEIN 142"/>
    <property type="match status" value="1"/>
</dbReference>
<dbReference type="GO" id="GO:0005634">
    <property type="term" value="C:nucleus"/>
    <property type="evidence" value="ECO:0007669"/>
    <property type="project" value="TreeGrafter"/>
</dbReference>
<evidence type="ECO:0000259" key="7">
    <source>
        <dbReference type="PROSITE" id="PS50157"/>
    </source>
</evidence>
<comment type="caution">
    <text evidence="8">The sequence shown here is derived from an EMBL/GenBank/DDBJ whole genome shotgun (WGS) entry which is preliminary data.</text>
</comment>
<dbReference type="AlphaFoldDB" id="A0AAV4PZ75"/>
<dbReference type="GO" id="GO:0000977">
    <property type="term" value="F:RNA polymerase II transcription regulatory region sequence-specific DNA binding"/>
    <property type="evidence" value="ECO:0007669"/>
    <property type="project" value="TreeGrafter"/>
</dbReference>
<evidence type="ECO:0000313" key="9">
    <source>
        <dbReference type="Proteomes" id="UP001054837"/>
    </source>
</evidence>
<evidence type="ECO:0000256" key="6">
    <source>
        <dbReference type="SAM" id="SignalP"/>
    </source>
</evidence>
<evidence type="ECO:0000256" key="1">
    <source>
        <dbReference type="ARBA" id="ARBA00022723"/>
    </source>
</evidence>
<keyword evidence="9" id="KW-1185">Reference proteome</keyword>
<dbReference type="Proteomes" id="UP001054837">
    <property type="component" value="Unassembled WGS sequence"/>
</dbReference>
<dbReference type="SUPFAM" id="SSF57667">
    <property type="entry name" value="beta-beta-alpha zinc fingers"/>
    <property type="match status" value="1"/>
</dbReference>
<keyword evidence="1" id="KW-0479">Metal-binding</keyword>
<feature type="signal peptide" evidence="6">
    <location>
        <begin position="1"/>
        <end position="23"/>
    </location>
</feature>
<keyword evidence="6" id="KW-0732">Signal</keyword>
<feature type="domain" description="C2H2-type" evidence="7">
    <location>
        <begin position="36"/>
        <end position="63"/>
    </location>
</feature>
<keyword evidence="4" id="KW-0862">Zinc</keyword>
<feature type="domain" description="C2H2-type" evidence="7">
    <location>
        <begin position="65"/>
        <end position="89"/>
    </location>
</feature>
<dbReference type="PANTHER" id="PTHR24409:SF295">
    <property type="entry name" value="AZ2-RELATED"/>
    <property type="match status" value="1"/>
</dbReference>
<dbReference type="GO" id="GO:0000981">
    <property type="term" value="F:DNA-binding transcription factor activity, RNA polymerase II-specific"/>
    <property type="evidence" value="ECO:0007669"/>
    <property type="project" value="TreeGrafter"/>
</dbReference>
<evidence type="ECO:0000256" key="3">
    <source>
        <dbReference type="ARBA" id="ARBA00022771"/>
    </source>
</evidence>
<protein>
    <recommendedName>
        <fullName evidence="7">C2H2-type domain-containing protein</fullName>
    </recommendedName>
</protein>
<keyword evidence="2" id="KW-0677">Repeat</keyword>
<proteinExistence type="predicted"/>
<evidence type="ECO:0000256" key="2">
    <source>
        <dbReference type="ARBA" id="ARBA00022737"/>
    </source>
</evidence>
<dbReference type="Gene3D" id="3.30.160.60">
    <property type="entry name" value="Classic Zinc Finger"/>
    <property type="match status" value="2"/>
</dbReference>
<dbReference type="GO" id="GO:0008270">
    <property type="term" value="F:zinc ion binding"/>
    <property type="evidence" value="ECO:0007669"/>
    <property type="project" value="UniProtKB-KW"/>
</dbReference>
<dbReference type="InterPro" id="IPR013087">
    <property type="entry name" value="Znf_C2H2_type"/>
</dbReference>
<gene>
    <name evidence="8" type="ORF">CDAR_407581</name>
</gene>
<evidence type="ECO:0000313" key="8">
    <source>
        <dbReference type="EMBL" id="GIY02978.1"/>
    </source>
</evidence>
<keyword evidence="3 5" id="KW-0863">Zinc-finger</keyword>
<feature type="chain" id="PRO_5043697058" description="C2H2-type domain-containing protein" evidence="6">
    <location>
        <begin position="24"/>
        <end position="98"/>
    </location>
</feature>
<evidence type="ECO:0000256" key="4">
    <source>
        <dbReference type="ARBA" id="ARBA00022833"/>
    </source>
</evidence>
<dbReference type="SMART" id="SM00355">
    <property type="entry name" value="ZnF_C2H2"/>
    <property type="match status" value="2"/>
</dbReference>
<dbReference type="PROSITE" id="PS00028">
    <property type="entry name" value="ZINC_FINGER_C2H2_1"/>
    <property type="match status" value="1"/>
</dbReference>
<evidence type="ECO:0000256" key="5">
    <source>
        <dbReference type="PROSITE-ProRule" id="PRU00042"/>
    </source>
</evidence>
<sequence length="98" mass="11294">MSLTFYGIHVFKLAFISFRLIAGDDVLPFDSRQKQHPCPFCPSSFTRKYNLVRHLELHKEVKQIFACNSCHKHFSRKDSLKLHLKLSYACGGGMFSDA</sequence>
<reference evidence="8 9" key="1">
    <citation type="submission" date="2021-06" db="EMBL/GenBank/DDBJ databases">
        <title>Caerostris darwini draft genome.</title>
        <authorList>
            <person name="Kono N."/>
            <person name="Arakawa K."/>
        </authorList>
    </citation>
    <scope>NUCLEOTIDE SEQUENCE [LARGE SCALE GENOMIC DNA]</scope>
</reference>
<organism evidence="8 9">
    <name type="scientific">Caerostris darwini</name>
    <dbReference type="NCBI Taxonomy" id="1538125"/>
    <lineage>
        <taxon>Eukaryota</taxon>
        <taxon>Metazoa</taxon>
        <taxon>Ecdysozoa</taxon>
        <taxon>Arthropoda</taxon>
        <taxon>Chelicerata</taxon>
        <taxon>Arachnida</taxon>
        <taxon>Araneae</taxon>
        <taxon>Araneomorphae</taxon>
        <taxon>Entelegynae</taxon>
        <taxon>Araneoidea</taxon>
        <taxon>Araneidae</taxon>
        <taxon>Caerostris</taxon>
    </lineage>
</organism>
<dbReference type="PROSITE" id="PS50157">
    <property type="entry name" value="ZINC_FINGER_C2H2_2"/>
    <property type="match status" value="2"/>
</dbReference>
<dbReference type="EMBL" id="BPLQ01003766">
    <property type="protein sequence ID" value="GIY02978.1"/>
    <property type="molecule type" value="Genomic_DNA"/>
</dbReference>
<dbReference type="InterPro" id="IPR036236">
    <property type="entry name" value="Znf_C2H2_sf"/>
</dbReference>